<gene>
    <name evidence="1" type="ORF">FKW44_011824</name>
</gene>
<dbReference type="Proteomes" id="UP000595437">
    <property type="component" value="Chromosome 7"/>
</dbReference>
<feature type="non-terminal residue" evidence="1">
    <location>
        <position position="1"/>
    </location>
</feature>
<proteinExistence type="predicted"/>
<keyword evidence="2" id="KW-1185">Reference proteome</keyword>
<dbReference type="SUPFAM" id="SSF52833">
    <property type="entry name" value="Thioredoxin-like"/>
    <property type="match status" value="2"/>
</dbReference>
<sequence length="129" mass="15394">GFLGIDFIKNDDPIAAKHFQVFSAPALMSFRHGNPIAYDGELLDGEKDVFELKDYIEPVNRKLLDKYLMKMTCYSYFYTDNEGMRRDLNWTRKDITFVRINDPRYAKKYGVNRLPSLVYFRRRFPSIFR</sequence>
<dbReference type="PANTHER" id="PTHR19991">
    <property type="entry name" value="L 2 01289"/>
    <property type="match status" value="1"/>
</dbReference>
<organism evidence="1 2">
    <name type="scientific">Caligus rogercresseyi</name>
    <name type="common">Sea louse</name>
    <dbReference type="NCBI Taxonomy" id="217165"/>
    <lineage>
        <taxon>Eukaryota</taxon>
        <taxon>Metazoa</taxon>
        <taxon>Ecdysozoa</taxon>
        <taxon>Arthropoda</taxon>
        <taxon>Crustacea</taxon>
        <taxon>Multicrustacea</taxon>
        <taxon>Hexanauplia</taxon>
        <taxon>Copepoda</taxon>
        <taxon>Siphonostomatoida</taxon>
        <taxon>Caligidae</taxon>
        <taxon>Caligus</taxon>
    </lineage>
</organism>
<evidence type="ECO:0000313" key="2">
    <source>
        <dbReference type="Proteomes" id="UP000595437"/>
    </source>
</evidence>
<dbReference type="AlphaFoldDB" id="A0A7T8K9Y5"/>
<dbReference type="EMBL" id="CP045896">
    <property type="protein sequence ID" value="QQP50711.1"/>
    <property type="molecule type" value="Genomic_DNA"/>
</dbReference>
<name>A0A7T8K9Y5_CALRO</name>
<accession>A0A7T8K9Y5</accession>
<dbReference type="OrthoDB" id="10264505at2759"/>
<protein>
    <submittedName>
        <fullName evidence="1">LOC101896609</fullName>
    </submittedName>
</protein>
<dbReference type="InterPro" id="IPR036249">
    <property type="entry name" value="Thioredoxin-like_sf"/>
</dbReference>
<evidence type="ECO:0000313" key="1">
    <source>
        <dbReference type="EMBL" id="QQP50711.1"/>
    </source>
</evidence>
<feature type="non-terminal residue" evidence="1">
    <location>
        <position position="129"/>
    </location>
</feature>
<dbReference type="PANTHER" id="PTHR19991:SF3">
    <property type="entry name" value="LETHAL (2) 01289, ISOFORM F"/>
    <property type="match status" value="1"/>
</dbReference>
<reference evidence="2" key="1">
    <citation type="submission" date="2021-01" db="EMBL/GenBank/DDBJ databases">
        <title>Caligus Genome Assembly.</title>
        <authorList>
            <person name="Gallardo-Escarate C."/>
        </authorList>
    </citation>
    <scope>NUCLEOTIDE SEQUENCE [LARGE SCALE GENOMIC DNA]</scope>
</reference>